<dbReference type="InterPro" id="IPR039420">
    <property type="entry name" value="WalR-like"/>
</dbReference>
<dbReference type="Pfam" id="PF00072">
    <property type="entry name" value="Response_reg"/>
    <property type="match status" value="1"/>
</dbReference>
<dbReference type="PROSITE" id="PS00622">
    <property type="entry name" value="HTH_LUXR_1"/>
    <property type="match status" value="1"/>
</dbReference>
<evidence type="ECO:0000256" key="2">
    <source>
        <dbReference type="ARBA" id="ARBA00023125"/>
    </source>
</evidence>
<dbReference type="AlphaFoldDB" id="A0A1Z4N1J3"/>
<feature type="modified residue" description="4-aspartylphosphate" evidence="3">
    <location>
        <position position="83"/>
    </location>
</feature>
<dbReference type="PANTHER" id="PTHR43214">
    <property type="entry name" value="TWO-COMPONENT RESPONSE REGULATOR"/>
    <property type="match status" value="1"/>
</dbReference>
<dbReference type="SUPFAM" id="SSF46894">
    <property type="entry name" value="C-terminal effector domain of the bipartite response regulators"/>
    <property type="match status" value="1"/>
</dbReference>
<dbReference type="CDD" id="cd17535">
    <property type="entry name" value="REC_NarL-like"/>
    <property type="match status" value="1"/>
</dbReference>
<dbReference type="PANTHER" id="PTHR43214:SF43">
    <property type="entry name" value="TWO-COMPONENT RESPONSE REGULATOR"/>
    <property type="match status" value="1"/>
</dbReference>
<dbReference type="SMART" id="SM00421">
    <property type="entry name" value="HTH_LUXR"/>
    <property type="match status" value="1"/>
</dbReference>
<evidence type="ECO:0000256" key="1">
    <source>
        <dbReference type="ARBA" id="ARBA00022553"/>
    </source>
</evidence>
<organism evidence="6 7">
    <name type="scientific">Tolypothrix tenuis PCC 7101</name>
    <dbReference type="NCBI Taxonomy" id="231146"/>
    <lineage>
        <taxon>Bacteria</taxon>
        <taxon>Bacillati</taxon>
        <taxon>Cyanobacteriota</taxon>
        <taxon>Cyanophyceae</taxon>
        <taxon>Nostocales</taxon>
        <taxon>Tolypothrichaceae</taxon>
        <taxon>Tolypothrix</taxon>
    </lineage>
</organism>
<evidence type="ECO:0000259" key="5">
    <source>
        <dbReference type="PROSITE" id="PS50110"/>
    </source>
</evidence>
<dbReference type="SUPFAM" id="SSF52172">
    <property type="entry name" value="CheY-like"/>
    <property type="match status" value="1"/>
</dbReference>
<dbReference type="PROSITE" id="PS50043">
    <property type="entry name" value="HTH_LUXR_2"/>
    <property type="match status" value="1"/>
</dbReference>
<evidence type="ECO:0000256" key="3">
    <source>
        <dbReference type="PROSITE-ProRule" id="PRU00169"/>
    </source>
</evidence>
<dbReference type="PRINTS" id="PR00038">
    <property type="entry name" value="HTHLUXR"/>
</dbReference>
<keyword evidence="7" id="KW-1185">Reference proteome</keyword>
<dbReference type="InterPro" id="IPR058245">
    <property type="entry name" value="NreC/VraR/RcsB-like_REC"/>
</dbReference>
<dbReference type="Gene3D" id="3.40.50.2300">
    <property type="match status" value="1"/>
</dbReference>
<accession>A0A1Z4N1J3</accession>
<dbReference type="KEGG" id="ttq:NIES37_35430"/>
<protein>
    <submittedName>
        <fullName evidence="6">Two-component response regulator</fullName>
    </submittedName>
</protein>
<dbReference type="PROSITE" id="PS50110">
    <property type="entry name" value="RESPONSE_REGULATORY"/>
    <property type="match status" value="1"/>
</dbReference>
<dbReference type="EMBL" id="AP018248">
    <property type="protein sequence ID" value="BAY99560.1"/>
    <property type="molecule type" value="Genomic_DNA"/>
</dbReference>
<evidence type="ECO:0000313" key="7">
    <source>
        <dbReference type="Proteomes" id="UP000218785"/>
    </source>
</evidence>
<dbReference type="Proteomes" id="UP000218785">
    <property type="component" value="Chromosome"/>
</dbReference>
<dbReference type="InterPro" id="IPR001789">
    <property type="entry name" value="Sig_transdc_resp-reg_receiver"/>
</dbReference>
<keyword evidence="2" id="KW-0238">DNA-binding</keyword>
<dbReference type="InterPro" id="IPR011006">
    <property type="entry name" value="CheY-like_superfamily"/>
</dbReference>
<gene>
    <name evidence="6" type="ORF">NIES37_35430</name>
</gene>
<dbReference type="GO" id="GO:0003677">
    <property type="term" value="F:DNA binding"/>
    <property type="evidence" value="ECO:0007669"/>
    <property type="project" value="UniProtKB-KW"/>
</dbReference>
<proteinExistence type="predicted"/>
<sequence>MPNTKHLTPNTQCSMPDAQCPMPNLIKVLLVEDQEIVRQGLKTLLESKPGLQVVGEANNGKSAIAQLKTLQESNQFPDVVLMDIRMPEMNGVQATQIICQQFPDIKVLVLTTFNDTDYVAEALRFGAKGYLLKDTPADELAKAIQSVHQGYTQFGPGIVEKVIAENSLTKANSSKPLPPGLTELTDREREVLLLLAAGANNREIAQNLHLSAGTVRNHITHILTRMNLRDRTQAAIVANSHRTWLENSEPSDNS</sequence>
<feature type="domain" description="HTH luxR-type" evidence="4">
    <location>
        <begin position="177"/>
        <end position="242"/>
    </location>
</feature>
<feature type="domain" description="Response regulatory" evidence="5">
    <location>
        <begin position="27"/>
        <end position="148"/>
    </location>
</feature>
<dbReference type="SMART" id="SM00448">
    <property type="entry name" value="REC"/>
    <property type="match status" value="1"/>
</dbReference>
<reference evidence="6 7" key="1">
    <citation type="submission" date="2017-06" db="EMBL/GenBank/DDBJ databases">
        <title>Genome sequencing of cyanobaciteial culture collection at National Institute for Environmental Studies (NIES).</title>
        <authorList>
            <person name="Hirose Y."/>
            <person name="Shimura Y."/>
            <person name="Fujisawa T."/>
            <person name="Nakamura Y."/>
            <person name="Kawachi M."/>
        </authorList>
    </citation>
    <scope>NUCLEOTIDE SEQUENCE [LARGE SCALE GENOMIC DNA]</scope>
    <source>
        <strain evidence="6 7">NIES-37</strain>
    </source>
</reference>
<evidence type="ECO:0000259" key="4">
    <source>
        <dbReference type="PROSITE" id="PS50043"/>
    </source>
</evidence>
<dbReference type="GO" id="GO:0000160">
    <property type="term" value="P:phosphorelay signal transduction system"/>
    <property type="evidence" value="ECO:0007669"/>
    <property type="project" value="InterPro"/>
</dbReference>
<dbReference type="GO" id="GO:0006355">
    <property type="term" value="P:regulation of DNA-templated transcription"/>
    <property type="evidence" value="ECO:0007669"/>
    <property type="project" value="InterPro"/>
</dbReference>
<evidence type="ECO:0000313" key="6">
    <source>
        <dbReference type="EMBL" id="BAY99560.1"/>
    </source>
</evidence>
<dbReference type="InterPro" id="IPR016032">
    <property type="entry name" value="Sig_transdc_resp-reg_C-effctor"/>
</dbReference>
<dbReference type="Pfam" id="PF00196">
    <property type="entry name" value="GerE"/>
    <property type="match status" value="1"/>
</dbReference>
<name>A0A1Z4N1J3_9CYAN</name>
<keyword evidence="1 3" id="KW-0597">Phosphoprotein</keyword>
<dbReference type="CDD" id="cd06170">
    <property type="entry name" value="LuxR_C_like"/>
    <property type="match status" value="1"/>
</dbReference>
<dbReference type="InterPro" id="IPR000792">
    <property type="entry name" value="Tscrpt_reg_LuxR_C"/>
</dbReference>